<protein>
    <submittedName>
        <fullName evidence="1">Hypp5048 protein</fullName>
    </submittedName>
</protein>
<name>A0A8K0ABX3_BRALA</name>
<gene>
    <name evidence="1" type="primary">Hypp5048</name>
    <name evidence="1" type="ORF">BLAG_LOCUS24541</name>
</gene>
<sequence>MQMWQRTFLISSTFLHIQESHLVTASPQHCHSIADMTDASLAAYVSHQLDIPPHPRIPPCPLRGAVHLSGQTRMQSKYDGA</sequence>
<keyword evidence="2" id="KW-1185">Reference proteome</keyword>
<dbReference type="Proteomes" id="UP000838412">
    <property type="component" value="Chromosome 9"/>
</dbReference>
<reference evidence="1" key="1">
    <citation type="submission" date="2022-01" db="EMBL/GenBank/DDBJ databases">
        <authorList>
            <person name="Braso-Vives M."/>
        </authorList>
    </citation>
    <scope>NUCLEOTIDE SEQUENCE</scope>
</reference>
<evidence type="ECO:0000313" key="1">
    <source>
        <dbReference type="EMBL" id="CAH1273107.1"/>
    </source>
</evidence>
<evidence type="ECO:0000313" key="2">
    <source>
        <dbReference type="Proteomes" id="UP000838412"/>
    </source>
</evidence>
<organism evidence="1 2">
    <name type="scientific">Branchiostoma lanceolatum</name>
    <name type="common">Common lancelet</name>
    <name type="synonym">Amphioxus lanceolatum</name>
    <dbReference type="NCBI Taxonomy" id="7740"/>
    <lineage>
        <taxon>Eukaryota</taxon>
        <taxon>Metazoa</taxon>
        <taxon>Chordata</taxon>
        <taxon>Cephalochordata</taxon>
        <taxon>Leptocardii</taxon>
        <taxon>Amphioxiformes</taxon>
        <taxon>Branchiostomatidae</taxon>
        <taxon>Branchiostoma</taxon>
    </lineage>
</organism>
<accession>A0A8K0ABX3</accession>
<dbReference type="EMBL" id="OV696694">
    <property type="protein sequence ID" value="CAH1273107.1"/>
    <property type="molecule type" value="Genomic_DNA"/>
</dbReference>
<proteinExistence type="predicted"/>
<dbReference type="AlphaFoldDB" id="A0A8K0ABX3"/>